<evidence type="ECO:0000256" key="2">
    <source>
        <dbReference type="SAM" id="Phobius"/>
    </source>
</evidence>
<dbReference type="Proteomes" id="UP000054538">
    <property type="component" value="Unassembled WGS sequence"/>
</dbReference>
<reference evidence="3 4" key="1">
    <citation type="submission" date="2014-04" db="EMBL/GenBank/DDBJ databases">
        <authorList>
            <consortium name="DOE Joint Genome Institute"/>
            <person name="Kuo A."/>
            <person name="Kohler A."/>
            <person name="Jargeat P."/>
            <person name="Nagy L.G."/>
            <person name="Floudas D."/>
            <person name="Copeland A."/>
            <person name="Barry K.W."/>
            <person name="Cichocki N."/>
            <person name="Veneault-Fourrey C."/>
            <person name="LaButti K."/>
            <person name="Lindquist E.A."/>
            <person name="Lipzen A."/>
            <person name="Lundell T."/>
            <person name="Morin E."/>
            <person name="Murat C."/>
            <person name="Sun H."/>
            <person name="Tunlid A."/>
            <person name="Henrissat B."/>
            <person name="Grigoriev I.V."/>
            <person name="Hibbett D.S."/>
            <person name="Martin F."/>
            <person name="Nordberg H.P."/>
            <person name="Cantor M.N."/>
            <person name="Hua S.X."/>
        </authorList>
    </citation>
    <scope>NUCLEOTIDE SEQUENCE [LARGE SCALE GENOMIC DNA]</scope>
    <source>
        <strain evidence="3 4">Ve08.2h10</strain>
    </source>
</reference>
<feature type="transmembrane region" description="Helical" evidence="2">
    <location>
        <begin position="62"/>
        <end position="82"/>
    </location>
</feature>
<organism evidence="3 4">
    <name type="scientific">Paxillus rubicundulus Ve08.2h10</name>
    <dbReference type="NCBI Taxonomy" id="930991"/>
    <lineage>
        <taxon>Eukaryota</taxon>
        <taxon>Fungi</taxon>
        <taxon>Dikarya</taxon>
        <taxon>Basidiomycota</taxon>
        <taxon>Agaricomycotina</taxon>
        <taxon>Agaricomycetes</taxon>
        <taxon>Agaricomycetidae</taxon>
        <taxon>Boletales</taxon>
        <taxon>Paxilineae</taxon>
        <taxon>Paxillaceae</taxon>
        <taxon>Paxillus</taxon>
    </lineage>
</organism>
<name>A0A0D0DGN2_9AGAM</name>
<feature type="transmembrane region" description="Helical" evidence="2">
    <location>
        <begin position="130"/>
        <end position="148"/>
    </location>
</feature>
<proteinExistence type="predicted"/>
<dbReference type="STRING" id="930991.A0A0D0DGN2"/>
<dbReference type="InParanoid" id="A0A0D0DGN2"/>
<evidence type="ECO:0000256" key="1">
    <source>
        <dbReference type="SAM" id="MobiDB-lite"/>
    </source>
</evidence>
<feature type="transmembrane region" description="Helical" evidence="2">
    <location>
        <begin position="94"/>
        <end position="118"/>
    </location>
</feature>
<evidence type="ECO:0000313" key="3">
    <source>
        <dbReference type="EMBL" id="KIK97147.1"/>
    </source>
</evidence>
<sequence length="303" mass="34104">MRSSRPLPLNCQYQPSPPVQSSRRQHTLRERQPSRRKRLSTLSISSVLTRPAMPSRFNIARATIYGVVLAWTVICLAIAAHFQSLLVITDLTRFVPFAIFVSTASLLILFILLICSVLRNGNPISTRIELACLGLLGTFWLALGAFLSSSDSENADVECFSSEDGSELVDADGFSTETYQAQYRVLEAFSLFNVILIWGFLLFLLGMALKHYYRVNRNVWFISVTSYPWFGSKSGSSKLPAPVSTRSRSRGRAHTGEKVDTDLWRNGSRRNDSQYPAWSPQGHKVPARVYTVDNYKRSASPRR</sequence>
<keyword evidence="2" id="KW-0472">Membrane</keyword>
<keyword evidence="4" id="KW-1185">Reference proteome</keyword>
<reference evidence="4" key="2">
    <citation type="submission" date="2015-01" db="EMBL/GenBank/DDBJ databases">
        <title>Evolutionary Origins and Diversification of the Mycorrhizal Mutualists.</title>
        <authorList>
            <consortium name="DOE Joint Genome Institute"/>
            <consortium name="Mycorrhizal Genomics Consortium"/>
            <person name="Kohler A."/>
            <person name="Kuo A."/>
            <person name="Nagy L.G."/>
            <person name="Floudas D."/>
            <person name="Copeland A."/>
            <person name="Barry K.W."/>
            <person name="Cichocki N."/>
            <person name="Veneault-Fourrey C."/>
            <person name="LaButti K."/>
            <person name="Lindquist E.A."/>
            <person name="Lipzen A."/>
            <person name="Lundell T."/>
            <person name="Morin E."/>
            <person name="Murat C."/>
            <person name="Riley R."/>
            <person name="Ohm R."/>
            <person name="Sun H."/>
            <person name="Tunlid A."/>
            <person name="Henrissat B."/>
            <person name="Grigoriev I.V."/>
            <person name="Hibbett D.S."/>
            <person name="Martin F."/>
        </authorList>
    </citation>
    <scope>NUCLEOTIDE SEQUENCE [LARGE SCALE GENOMIC DNA]</scope>
    <source>
        <strain evidence="4">Ve08.2h10</strain>
    </source>
</reference>
<accession>A0A0D0DGN2</accession>
<feature type="transmembrane region" description="Helical" evidence="2">
    <location>
        <begin position="188"/>
        <end position="209"/>
    </location>
</feature>
<protein>
    <recommendedName>
        <fullName evidence="5">MARVEL domain-containing protein</fullName>
    </recommendedName>
</protein>
<feature type="region of interest" description="Disordered" evidence="1">
    <location>
        <begin position="232"/>
        <end position="282"/>
    </location>
</feature>
<keyword evidence="2" id="KW-1133">Transmembrane helix</keyword>
<dbReference type="EMBL" id="KN824950">
    <property type="protein sequence ID" value="KIK97147.1"/>
    <property type="molecule type" value="Genomic_DNA"/>
</dbReference>
<gene>
    <name evidence="3" type="ORF">PAXRUDRAFT_825237</name>
</gene>
<evidence type="ECO:0000313" key="4">
    <source>
        <dbReference type="Proteomes" id="UP000054538"/>
    </source>
</evidence>
<dbReference type="HOGENOM" id="CLU_064781_1_0_1"/>
<feature type="compositionally biased region" description="Basic and acidic residues" evidence="1">
    <location>
        <begin position="254"/>
        <end position="263"/>
    </location>
</feature>
<evidence type="ECO:0008006" key="5">
    <source>
        <dbReference type="Google" id="ProtNLM"/>
    </source>
</evidence>
<dbReference type="OrthoDB" id="3266740at2759"/>
<keyword evidence="2" id="KW-0812">Transmembrane</keyword>
<dbReference type="AlphaFoldDB" id="A0A0D0DGN2"/>